<dbReference type="AlphaFoldDB" id="A0A4R4SS11"/>
<comment type="caution">
    <text evidence="1">The sequence shown here is derived from an EMBL/GenBank/DDBJ whole genome shotgun (WGS) entry which is preliminary data.</text>
</comment>
<proteinExistence type="predicted"/>
<organism evidence="1 2">
    <name type="scientific">Streptomyces hainanensis</name>
    <dbReference type="NCBI Taxonomy" id="402648"/>
    <lineage>
        <taxon>Bacteria</taxon>
        <taxon>Bacillati</taxon>
        <taxon>Actinomycetota</taxon>
        <taxon>Actinomycetes</taxon>
        <taxon>Kitasatosporales</taxon>
        <taxon>Streptomycetaceae</taxon>
        <taxon>Streptomyces</taxon>
    </lineage>
</organism>
<gene>
    <name evidence="1" type="ORF">E1283_31000</name>
</gene>
<protein>
    <submittedName>
        <fullName evidence="1">Uncharacterized protein</fullName>
    </submittedName>
</protein>
<accession>A0A4R4SS11</accession>
<evidence type="ECO:0000313" key="1">
    <source>
        <dbReference type="EMBL" id="TDC65002.1"/>
    </source>
</evidence>
<name>A0A4R4SS11_9ACTN</name>
<dbReference type="Proteomes" id="UP000295345">
    <property type="component" value="Unassembled WGS sequence"/>
</dbReference>
<reference evidence="1 2" key="1">
    <citation type="submission" date="2019-03" db="EMBL/GenBank/DDBJ databases">
        <title>Draft genome sequences of novel Actinobacteria.</title>
        <authorList>
            <person name="Sahin N."/>
            <person name="Ay H."/>
            <person name="Saygin H."/>
        </authorList>
    </citation>
    <scope>NUCLEOTIDE SEQUENCE [LARGE SCALE GENOMIC DNA]</scope>
    <source>
        <strain evidence="1 2">DSM 41900</strain>
    </source>
</reference>
<dbReference type="EMBL" id="SMKI01000497">
    <property type="protein sequence ID" value="TDC65002.1"/>
    <property type="molecule type" value="Genomic_DNA"/>
</dbReference>
<dbReference type="RefSeq" id="WP_132821502.1">
    <property type="nucleotide sequence ID" value="NZ_SMKI01000497.1"/>
</dbReference>
<dbReference type="OrthoDB" id="4244614at2"/>
<sequence length="62" mass="7185">MARSPQDEAAWRDLDPATRERLDFLDPEDFTVGPTAEAAAQWERFTATLDKAERYRSHCESR</sequence>
<keyword evidence="2" id="KW-1185">Reference proteome</keyword>
<evidence type="ECO:0000313" key="2">
    <source>
        <dbReference type="Proteomes" id="UP000295345"/>
    </source>
</evidence>